<evidence type="ECO:0000256" key="3">
    <source>
        <dbReference type="ARBA" id="ARBA00022516"/>
    </source>
</evidence>
<sequence length="586" mass="68128">MKVVGGEKGEKTKDIENRDNEVVLRRIISPKYPIDPYELLGFRNFKTPRIVPKEEVGTPVQEFFRDATVFLTGGTGFLGHVLIEKLLRCCPHINQIYVLVRMKRNKSPADRFETILQDPLFDRLRYEVPNFREKISYVSGCIDQPLLGLSEEDRSKISKDVNIIYHCAATVNFNEMLAEAIKVNTMGTRELIKVARDVKSLKALLYVSTAYSFCNHIDVGEKLYPMHIEPEAMIELVEQKSATELETEVATYIKDWPNTYVFSKALAEWLILKEVSDLPVAILRPSQIISTWKEPLRGWINNMYGPLGLFLGFGLGILHIYEGDLRDETVDMVPVDMVVNSLICATKEVALNHKIKSNLNEAVPIYNYANASQNQTTWKYILNICTDEVVKYWGFSNAIWYPSYIPVTYRPVHPIVNLFLHRIPGLLMDFILSLMKREPVLTKVYRKLDKVCDTLSGEPELSPKPEILSELTTLRYFRLRKWLFKIDNVQNLWKNLSPEDKEIFYFDVKQINWAKYAQFYALGIRVFIMKDDIQTLPAARKKLTRLYIIHQLTKFIFYSLLTLFGMYMLIRFIEYRVNDLILHSKQ</sequence>
<evidence type="ECO:0000256" key="7">
    <source>
        <dbReference type="ARBA" id="ARBA00023098"/>
    </source>
</evidence>
<dbReference type="CDD" id="cd05236">
    <property type="entry name" value="FAR-N_SDR_e"/>
    <property type="match status" value="1"/>
</dbReference>
<dbReference type="GO" id="GO:0005777">
    <property type="term" value="C:peroxisome"/>
    <property type="evidence" value="ECO:0007669"/>
    <property type="project" value="TreeGrafter"/>
</dbReference>
<comment type="function">
    <text evidence="10">Catalyzes the reduction of fatty acyl-CoA to fatty alcohols.</text>
</comment>
<evidence type="ECO:0000256" key="9">
    <source>
        <dbReference type="ARBA" id="ARBA00052530"/>
    </source>
</evidence>
<evidence type="ECO:0000313" key="14">
    <source>
        <dbReference type="Proteomes" id="UP001367676"/>
    </source>
</evidence>
<dbReference type="CDD" id="cd09071">
    <property type="entry name" value="FAR_C"/>
    <property type="match status" value="1"/>
</dbReference>
<evidence type="ECO:0000256" key="8">
    <source>
        <dbReference type="ARBA" id="ARBA00023136"/>
    </source>
</evidence>
<evidence type="ECO:0000259" key="11">
    <source>
        <dbReference type="Pfam" id="PF03015"/>
    </source>
</evidence>
<dbReference type="FunFam" id="3.40.50.720:FF:000143">
    <property type="entry name" value="Fatty acyl-CoA reductase"/>
    <property type="match status" value="1"/>
</dbReference>
<dbReference type="InterPro" id="IPR033640">
    <property type="entry name" value="FAR_C"/>
</dbReference>
<organism evidence="13 14">
    <name type="scientific">Parthenolecanium corni</name>
    <dbReference type="NCBI Taxonomy" id="536013"/>
    <lineage>
        <taxon>Eukaryota</taxon>
        <taxon>Metazoa</taxon>
        <taxon>Ecdysozoa</taxon>
        <taxon>Arthropoda</taxon>
        <taxon>Hexapoda</taxon>
        <taxon>Insecta</taxon>
        <taxon>Pterygota</taxon>
        <taxon>Neoptera</taxon>
        <taxon>Paraneoptera</taxon>
        <taxon>Hemiptera</taxon>
        <taxon>Sternorrhyncha</taxon>
        <taxon>Coccoidea</taxon>
        <taxon>Coccidae</taxon>
        <taxon>Parthenolecanium</taxon>
    </lineage>
</organism>
<dbReference type="InterPro" id="IPR013120">
    <property type="entry name" value="FAR_NAD-bd"/>
</dbReference>
<keyword evidence="4 10" id="KW-0812">Transmembrane</keyword>
<evidence type="ECO:0000256" key="10">
    <source>
        <dbReference type="RuleBase" id="RU363097"/>
    </source>
</evidence>
<evidence type="ECO:0000256" key="6">
    <source>
        <dbReference type="ARBA" id="ARBA00022989"/>
    </source>
</evidence>
<proteinExistence type="inferred from homology"/>
<dbReference type="EMBL" id="JBBCAQ010000018">
    <property type="protein sequence ID" value="KAK7595549.1"/>
    <property type="molecule type" value="Genomic_DNA"/>
</dbReference>
<keyword evidence="8 10" id="KW-0472">Membrane</keyword>
<keyword evidence="7 10" id="KW-0443">Lipid metabolism</keyword>
<dbReference type="GO" id="GO:0035336">
    <property type="term" value="P:long-chain fatty-acyl-CoA metabolic process"/>
    <property type="evidence" value="ECO:0007669"/>
    <property type="project" value="TreeGrafter"/>
</dbReference>
<dbReference type="Gene3D" id="3.40.50.720">
    <property type="entry name" value="NAD(P)-binding Rossmann-like Domain"/>
    <property type="match status" value="1"/>
</dbReference>
<dbReference type="Pfam" id="PF07993">
    <property type="entry name" value="NAD_binding_4"/>
    <property type="match status" value="1"/>
</dbReference>
<keyword evidence="6 10" id="KW-1133">Transmembrane helix</keyword>
<dbReference type="InterPro" id="IPR026055">
    <property type="entry name" value="FAR"/>
</dbReference>
<evidence type="ECO:0000259" key="12">
    <source>
        <dbReference type="Pfam" id="PF07993"/>
    </source>
</evidence>
<evidence type="ECO:0000256" key="5">
    <source>
        <dbReference type="ARBA" id="ARBA00022857"/>
    </source>
</evidence>
<reference evidence="13 14" key="1">
    <citation type="submission" date="2024-03" db="EMBL/GenBank/DDBJ databases">
        <title>Adaptation during the transition from Ophiocordyceps entomopathogen to insect associate is accompanied by gene loss and intensified selection.</title>
        <authorList>
            <person name="Ward C.M."/>
            <person name="Onetto C.A."/>
            <person name="Borneman A.R."/>
        </authorList>
    </citation>
    <scope>NUCLEOTIDE SEQUENCE [LARGE SCALE GENOMIC DNA]</scope>
    <source>
        <strain evidence="13">AWRI1</strain>
        <tissue evidence="13">Single Adult Female</tissue>
    </source>
</reference>
<dbReference type="GO" id="GO:0016020">
    <property type="term" value="C:membrane"/>
    <property type="evidence" value="ECO:0007669"/>
    <property type="project" value="UniProtKB-SubCell"/>
</dbReference>
<dbReference type="PANTHER" id="PTHR11011:SF116">
    <property type="entry name" value="FATTY ACYL-COA REDUCTASE CG5065-RELATED"/>
    <property type="match status" value="1"/>
</dbReference>
<dbReference type="Proteomes" id="UP001367676">
    <property type="component" value="Unassembled WGS sequence"/>
</dbReference>
<keyword evidence="14" id="KW-1185">Reference proteome</keyword>
<dbReference type="EC" id="1.2.1.84" evidence="10"/>
<comment type="catalytic activity">
    <reaction evidence="9 10">
        <text>a long-chain fatty acyl-CoA + 2 NADPH + 2 H(+) = a long-chain primary fatty alcohol + 2 NADP(+) + CoA</text>
        <dbReference type="Rhea" id="RHEA:52716"/>
        <dbReference type="ChEBI" id="CHEBI:15378"/>
        <dbReference type="ChEBI" id="CHEBI:57287"/>
        <dbReference type="ChEBI" id="CHEBI:57783"/>
        <dbReference type="ChEBI" id="CHEBI:58349"/>
        <dbReference type="ChEBI" id="CHEBI:77396"/>
        <dbReference type="ChEBI" id="CHEBI:83139"/>
        <dbReference type="EC" id="1.2.1.84"/>
    </reaction>
</comment>
<dbReference type="Pfam" id="PF03015">
    <property type="entry name" value="Sterile"/>
    <property type="match status" value="1"/>
</dbReference>
<dbReference type="GO" id="GO:0080019">
    <property type="term" value="F:alcohol-forming very long-chain fatty acyl-CoA reductase activity"/>
    <property type="evidence" value="ECO:0007669"/>
    <property type="project" value="InterPro"/>
</dbReference>
<keyword evidence="5 10" id="KW-0521">NADP</keyword>
<dbReference type="GO" id="GO:0102965">
    <property type="term" value="F:alcohol-forming long-chain fatty acyl-CoA reductase activity"/>
    <property type="evidence" value="ECO:0007669"/>
    <property type="project" value="UniProtKB-EC"/>
</dbReference>
<evidence type="ECO:0000256" key="4">
    <source>
        <dbReference type="ARBA" id="ARBA00022692"/>
    </source>
</evidence>
<dbReference type="PANTHER" id="PTHR11011">
    <property type="entry name" value="MALE STERILITY PROTEIN 2-RELATED"/>
    <property type="match status" value="1"/>
</dbReference>
<comment type="subcellular location">
    <subcellularLocation>
        <location evidence="1">Membrane</location>
        <topology evidence="1">Multi-pass membrane protein</topology>
    </subcellularLocation>
</comment>
<feature type="transmembrane region" description="Helical" evidence="10">
    <location>
        <begin position="555"/>
        <end position="573"/>
    </location>
</feature>
<accession>A0AAN9TJ09</accession>
<evidence type="ECO:0000256" key="1">
    <source>
        <dbReference type="ARBA" id="ARBA00004141"/>
    </source>
</evidence>
<comment type="similarity">
    <text evidence="2 10">Belongs to the fatty acyl-CoA reductase family.</text>
</comment>
<feature type="domain" description="Thioester reductase (TE)" evidence="12">
    <location>
        <begin position="71"/>
        <end position="341"/>
    </location>
</feature>
<gene>
    <name evidence="13" type="ORF">V9T40_013374</name>
</gene>
<protein>
    <recommendedName>
        <fullName evidence="10">Fatty acyl-CoA reductase</fullName>
        <ecNumber evidence="10">1.2.1.84</ecNumber>
    </recommendedName>
</protein>
<comment type="caution">
    <text evidence="13">The sequence shown here is derived from an EMBL/GenBank/DDBJ whole genome shotgun (WGS) entry which is preliminary data.</text>
</comment>
<keyword evidence="10" id="KW-0560">Oxidoreductase</keyword>
<evidence type="ECO:0000313" key="13">
    <source>
        <dbReference type="EMBL" id="KAK7595549.1"/>
    </source>
</evidence>
<dbReference type="SUPFAM" id="SSF51735">
    <property type="entry name" value="NAD(P)-binding Rossmann-fold domains"/>
    <property type="match status" value="1"/>
</dbReference>
<dbReference type="InterPro" id="IPR036291">
    <property type="entry name" value="NAD(P)-bd_dom_sf"/>
</dbReference>
<evidence type="ECO:0000256" key="2">
    <source>
        <dbReference type="ARBA" id="ARBA00005928"/>
    </source>
</evidence>
<feature type="domain" description="Fatty acyl-CoA reductase C-terminal" evidence="11">
    <location>
        <begin position="471"/>
        <end position="531"/>
    </location>
</feature>
<dbReference type="AlphaFoldDB" id="A0AAN9TJ09"/>
<name>A0AAN9TJ09_9HEMI</name>
<keyword evidence="3 10" id="KW-0444">Lipid biosynthesis</keyword>